<dbReference type="Pfam" id="PF09685">
    <property type="entry name" value="MamF_MmsF"/>
    <property type="match status" value="1"/>
</dbReference>
<sequence length="120" mass="13604">MADFNLDRRTALVIGWATMFVPVLGLIASLSGYLYYEKKDAWLHDAFRVLLNTQISFFIIVVALWVGAFILAFIPFVGPLVLGLSWLVLVILYLYCVIKGLMYADKEELFVTPVTINIIK</sequence>
<reference evidence="6 7" key="1">
    <citation type="journal article" date="2013" name="J. Mol. Microbiol. Biotechnol.">
        <title>Analysis of the Complete Genomes of Acholeplasma brassicae , A. palmae and A. laidlawii and Their Comparison to the Obligate Parasites from ' Candidatus Phytoplasma'.</title>
        <authorList>
            <person name="Kube M."/>
            <person name="Siewert C."/>
            <person name="Migdoll A.M."/>
            <person name="Duduk B."/>
            <person name="Holz S."/>
            <person name="Rabus R."/>
            <person name="Seemuller E."/>
            <person name="Mitrovic J."/>
            <person name="Muller I."/>
            <person name="Buttner C."/>
            <person name="Reinhardt R."/>
        </authorList>
    </citation>
    <scope>NUCLEOTIDE SEQUENCE [LARGE SCALE GENOMIC DNA]</scope>
    <source>
        <strain evidence="7">0502</strain>
    </source>
</reference>
<keyword evidence="3 5" id="KW-1133">Transmembrane helix</keyword>
<feature type="transmembrane region" description="Helical" evidence="5">
    <location>
        <begin position="55"/>
        <end position="74"/>
    </location>
</feature>
<evidence type="ECO:0000256" key="1">
    <source>
        <dbReference type="ARBA" id="ARBA00004141"/>
    </source>
</evidence>
<protein>
    <recommendedName>
        <fullName evidence="8">DUF4870 domain-containing protein</fullName>
    </recommendedName>
</protein>
<feature type="transmembrane region" description="Helical" evidence="5">
    <location>
        <begin position="12"/>
        <end position="35"/>
    </location>
</feature>
<dbReference type="KEGG" id="abra:BN85316990"/>
<feature type="transmembrane region" description="Helical" evidence="5">
    <location>
        <begin position="80"/>
        <end position="98"/>
    </location>
</feature>
<dbReference type="Proteomes" id="UP000032737">
    <property type="component" value="Chromosome"/>
</dbReference>
<dbReference type="AlphaFoldDB" id="U4KQH1"/>
<keyword evidence="2 5" id="KW-0812">Transmembrane</keyword>
<dbReference type="EMBL" id="FO681348">
    <property type="protein sequence ID" value="CCV66720.1"/>
    <property type="molecule type" value="Genomic_DNA"/>
</dbReference>
<evidence type="ECO:0008006" key="8">
    <source>
        <dbReference type="Google" id="ProtNLM"/>
    </source>
</evidence>
<proteinExistence type="predicted"/>
<keyword evidence="4 5" id="KW-0472">Membrane</keyword>
<evidence type="ECO:0000256" key="4">
    <source>
        <dbReference type="ARBA" id="ARBA00023136"/>
    </source>
</evidence>
<dbReference type="RefSeq" id="WP_030005570.1">
    <property type="nucleotide sequence ID" value="NC_022549.1"/>
</dbReference>
<dbReference type="InterPro" id="IPR019109">
    <property type="entry name" value="MamF_MmsF"/>
</dbReference>
<gene>
    <name evidence="6" type="ORF">BN85316990</name>
</gene>
<dbReference type="HOGENOM" id="CLU_2044558_0_0_14"/>
<evidence type="ECO:0000256" key="2">
    <source>
        <dbReference type="ARBA" id="ARBA00022692"/>
    </source>
</evidence>
<evidence type="ECO:0000256" key="5">
    <source>
        <dbReference type="SAM" id="Phobius"/>
    </source>
</evidence>
<evidence type="ECO:0000313" key="6">
    <source>
        <dbReference type="EMBL" id="CCV66720.1"/>
    </source>
</evidence>
<evidence type="ECO:0000313" key="7">
    <source>
        <dbReference type="Proteomes" id="UP000032737"/>
    </source>
</evidence>
<evidence type="ECO:0000256" key="3">
    <source>
        <dbReference type="ARBA" id="ARBA00022989"/>
    </source>
</evidence>
<accession>U4KQH1</accession>
<dbReference type="STRING" id="61635.BN85316990"/>
<organism evidence="6 7">
    <name type="scientific">Acholeplasma brassicae</name>
    <dbReference type="NCBI Taxonomy" id="61635"/>
    <lineage>
        <taxon>Bacteria</taxon>
        <taxon>Bacillati</taxon>
        <taxon>Mycoplasmatota</taxon>
        <taxon>Mollicutes</taxon>
        <taxon>Acholeplasmatales</taxon>
        <taxon>Acholeplasmataceae</taxon>
        <taxon>Acholeplasma</taxon>
    </lineage>
</organism>
<name>U4KQH1_9MOLU</name>
<comment type="subcellular location">
    <subcellularLocation>
        <location evidence="1">Membrane</location>
        <topology evidence="1">Multi-pass membrane protein</topology>
    </subcellularLocation>
</comment>
<keyword evidence="7" id="KW-1185">Reference proteome</keyword>